<reference evidence="3" key="1">
    <citation type="journal article" date="2014" name="Int. J. Syst. Evol. Microbiol.">
        <title>Complete genome sequence of Corynebacterium casei LMG S-19264T (=DSM 44701T), isolated from a smear-ripened cheese.</title>
        <authorList>
            <consortium name="US DOE Joint Genome Institute (JGI-PGF)"/>
            <person name="Walter F."/>
            <person name="Albersmeier A."/>
            <person name="Kalinowski J."/>
            <person name="Ruckert C."/>
        </authorList>
    </citation>
    <scope>NUCLEOTIDE SEQUENCE</scope>
    <source>
        <strain evidence="3">JCM 12862</strain>
    </source>
</reference>
<comment type="similarity">
    <text evidence="1">Belongs to the CIA30 family.</text>
</comment>
<dbReference type="PANTHER" id="PTHR13194:SF19">
    <property type="entry name" value="NAD(P)-BINDING ROSSMANN-FOLD SUPERFAMILY PROTEIN"/>
    <property type="match status" value="1"/>
</dbReference>
<dbReference type="Pfam" id="PF08547">
    <property type="entry name" value="CIA30"/>
    <property type="match status" value="1"/>
</dbReference>
<evidence type="ECO:0000313" key="4">
    <source>
        <dbReference type="Proteomes" id="UP000612329"/>
    </source>
</evidence>
<evidence type="ECO:0000259" key="2">
    <source>
        <dbReference type="Pfam" id="PF08547"/>
    </source>
</evidence>
<dbReference type="InterPro" id="IPR039131">
    <property type="entry name" value="NDUFAF1"/>
</dbReference>
<dbReference type="RefSeq" id="WP_188652541.1">
    <property type="nucleotide sequence ID" value="NZ_BMNR01000004.1"/>
</dbReference>
<sequence>MTLFQFKSTSNLSNWTIIGDYVMGGVSNGNFYLSESGTGVFKGEVSLDNNGGFSMVKYSFATKQVDDFTSVSIRLKGDGKRYQFRVKTNESDSHSYVAYFNTSGDWETIEIPFSNLSPTFRGRPLNMENYPGQHMEQIAFLIGNKKAESFQLEIDRIELI</sequence>
<dbReference type="PANTHER" id="PTHR13194">
    <property type="entry name" value="COMPLEX I INTERMEDIATE-ASSOCIATED PROTEIN 30"/>
    <property type="match status" value="1"/>
</dbReference>
<dbReference type="InterPro" id="IPR008979">
    <property type="entry name" value="Galactose-bd-like_sf"/>
</dbReference>
<evidence type="ECO:0000313" key="3">
    <source>
        <dbReference type="EMBL" id="GGK25498.1"/>
    </source>
</evidence>
<accession>A0A8J3FGL8</accession>
<comment type="caution">
    <text evidence="3">The sequence shown here is derived from an EMBL/GenBank/DDBJ whole genome shotgun (WGS) entry which is preliminary data.</text>
</comment>
<dbReference type="EMBL" id="BMNR01000004">
    <property type="protein sequence ID" value="GGK25498.1"/>
    <property type="molecule type" value="Genomic_DNA"/>
</dbReference>
<name>A0A8J3FGL8_9FLAO</name>
<dbReference type="Proteomes" id="UP000612329">
    <property type="component" value="Unassembled WGS sequence"/>
</dbReference>
<dbReference type="SUPFAM" id="SSF49785">
    <property type="entry name" value="Galactose-binding domain-like"/>
    <property type="match status" value="1"/>
</dbReference>
<reference evidence="3" key="2">
    <citation type="submission" date="2020-09" db="EMBL/GenBank/DDBJ databases">
        <authorList>
            <person name="Sun Q."/>
            <person name="Ohkuma M."/>
        </authorList>
    </citation>
    <scope>NUCLEOTIDE SEQUENCE</scope>
    <source>
        <strain evidence="3">JCM 12862</strain>
    </source>
</reference>
<feature type="domain" description="NADH:ubiquinone oxidoreductase intermediate-associated protein 30" evidence="2">
    <location>
        <begin position="4"/>
        <end position="154"/>
    </location>
</feature>
<keyword evidence="4" id="KW-1185">Reference proteome</keyword>
<dbReference type="InterPro" id="IPR013857">
    <property type="entry name" value="NADH-UbQ_OxRdtase-assoc_prot30"/>
</dbReference>
<dbReference type="AlphaFoldDB" id="A0A8J3FGL8"/>
<evidence type="ECO:0000256" key="1">
    <source>
        <dbReference type="ARBA" id="ARBA00007884"/>
    </source>
</evidence>
<organism evidence="3 4">
    <name type="scientific">Yeosuana aromativorans</name>
    <dbReference type="NCBI Taxonomy" id="288019"/>
    <lineage>
        <taxon>Bacteria</taxon>
        <taxon>Pseudomonadati</taxon>
        <taxon>Bacteroidota</taxon>
        <taxon>Flavobacteriia</taxon>
        <taxon>Flavobacteriales</taxon>
        <taxon>Flavobacteriaceae</taxon>
        <taxon>Yeosuana</taxon>
    </lineage>
</organism>
<gene>
    <name evidence="3" type="ORF">GCM10007962_19680</name>
</gene>
<dbReference type="Gene3D" id="2.60.120.430">
    <property type="entry name" value="Galactose-binding lectin"/>
    <property type="match status" value="1"/>
</dbReference>
<protein>
    <submittedName>
        <fullName evidence="3">NADH:ubiquinone oxidoreductase</fullName>
    </submittedName>
</protein>
<proteinExistence type="inferred from homology"/>